<dbReference type="SFLD" id="SFLDG00363">
    <property type="entry name" value="AMPS_(cytGST):_Alpha-__Mu-__Pi"/>
    <property type="match status" value="1"/>
</dbReference>
<dbReference type="SFLD" id="SFLDS00019">
    <property type="entry name" value="Glutathione_Transferase_(cytos"/>
    <property type="match status" value="1"/>
</dbReference>
<evidence type="ECO:0000256" key="3">
    <source>
        <dbReference type="ARBA" id="ARBA00038317"/>
    </source>
</evidence>
<dbReference type="PANTHER" id="PTHR11571">
    <property type="entry name" value="GLUTATHIONE S-TRANSFERASE"/>
    <property type="match status" value="1"/>
</dbReference>
<dbReference type="InterPro" id="IPR004045">
    <property type="entry name" value="Glutathione_S-Trfase_N"/>
</dbReference>
<dbReference type="GeneID" id="108561650"/>
<dbReference type="CDD" id="cd03192">
    <property type="entry name" value="GST_C_Sigma_like"/>
    <property type="match status" value="1"/>
</dbReference>
<dbReference type="InterPro" id="IPR036249">
    <property type="entry name" value="Thioredoxin-like_sf"/>
</dbReference>
<reference evidence="8" key="1">
    <citation type="submission" date="2025-08" db="UniProtKB">
        <authorList>
            <consortium name="RefSeq"/>
        </authorList>
    </citation>
    <scope>IDENTIFICATION</scope>
    <source>
        <tissue evidence="8">Whole Larva</tissue>
    </source>
</reference>
<dbReference type="PROSITE" id="PS50405">
    <property type="entry name" value="GST_CTER"/>
    <property type="match status" value="1"/>
</dbReference>
<dbReference type="InterPro" id="IPR036282">
    <property type="entry name" value="Glutathione-S-Trfase_C_sf"/>
</dbReference>
<dbReference type="Pfam" id="PF02798">
    <property type="entry name" value="GST_N"/>
    <property type="match status" value="1"/>
</dbReference>
<dbReference type="Gene3D" id="3.40.30.10">
    <property type="entry name" value="Glutaredoxin"/>
    <property type="match status" value="1"/>
</dbReference>
<dbReference type="Pfam" id="PF14497">
    <property type="entry name" value="GST_C_3"/>
    <property type="match status" value="1"/>
</dbReference>
<feature type="domain" description="GST N-terminal" evidence="5">
    <location>
        <begin position="3"/>
        <end position="80"/>
    </location>
</feature>
<dbReference type="SUPFAM" id="SSF52833">
    <property type="entry name" value="Thioredoxin-like"/>
    <property type="match status" value="1"/>
</dbReference>
<feature type="domain" description="GST C-terminal" evidence="6">
    <location>
        <begin position="82"/>
        <end position="204"/>
    </location>
</feature>
<organism evidence="7 8">
    <name type="scientific">Nicrophorus vespilloides</name>
    <name type="common">Boreal carrion beetle</name>
    <dbReference type="NCBI Taxonomy" id="110193"/>
    <lineage>
        <taxon>Eukaryota</taxon>
        <taxon>Metazoa</taxon>
        <taxon>Ecdysozoa</taxon>
        <taxon>Arthropoda</taxon>
        <taxon>Hexapoda</taxon>
        <taxon>Insecta</taxon>
        <taxon>Pterygota</taxon>
        <taxon>Neoptera</taxon>
        <taxon>Endopterygota</taxon>
        <taxon>Coleoptera</taxon>
        <taxon>Polyphaga</taxon>
        <taxon>Staphyliniformia</taxon>
        <taxon>Silphidae</taxon>
        <taxon>Nicrophorinae</taxon>
        <taxon>Nicrophorus</taxon>
    </lineage>
</organism>
<dbReference type="RefSeq" id="XP_017775172.1">
    <property type="nucleotide sequence ID" value="XM_017919683.1"/>
</dbReference>
<evidence type="ECO:0000256" key="2">
    <source>
        <dbReference type="ARBA" id="ARBA00022679"/>
    </source>
</evidence>
<dbReference type="CDD" id="cd03039">
    <property type="entry name" value="GST_N_Sigma_like"/>
    <property type="match status" value="1"/>
</dbReference>
<proteinExistence type="inferred from homology"/>
<dbReference type="PANTHER" id="PTHR11571:SF224">
    <property type="entry name" value="HEMATOPOIETIC PROSTAGLANDIN D SYNTHASE"/>
    <property type="match status" value="1"/>
</dbReference>
<dbReference type="InterPro" id="IPR004046">
    <property type="entry name" value="GST_C"/>
</dbReference>
<sequence>MAPVYKLTYFPVKALAEPTRFLLKYGGLEFEDERFEREQWPQIKPTMPFGQVPVLSAKGKQYHQSIAMARFFAKQVKLVGSDEWEDLEIDSMVDTVNDLRQKIAVYSYEQDAAIKESRKGPLMNETLPYYLERLDKIAKENNGHLACGKLTWADFYFVALLDYLNYMTESDLTAKYENLEAVKNNVLSIPAIKEWVETRPKSDL</sequence>
<accession>A0ABM1MKS2</accession>
<dbReference type="SFLD" id="SFLDG01205">
    <property type="entry name" value="AMPS.1"/>
    <property type="match status" value="1"/>
</dbReference>
<dbReference type="InterPro" id="IPR040079">
    <property type="entry name" value="Glutathione_S-Trfase"/>
</dbReference>
<protein>
    <recommendedName>
        <fullName evidence="1">glutathione transferase</fullName>
        <ecNumber evidence="1">2.5.1.18</ecNumber>
    </recommendedName>
</protein>
<dbReference type="InterPro" id="IPR010987">
    <property type="entry name" value="Glutathione-S-Trfase_C-like"/>
</dbReference>
<keyword evidence="2" id="KW-0808">Transferase</keyword>
<comment type="catalytic activity">
    <reaction evidence="4">
        <text>RX + glutathione = an S-substituted glutathione + a halide anion + H(+)</text>
        <dbReference type="Rhea" id="RHEA:16437"/>
        <dbReference type="ChEBI" id="CHEBI:15378"/>
        <dbReference type="ChEBI" id="CHEBI:16042"/>
        <dbReference type="ChEBI" id="CHEBI:17792"/>
        <dbReference type="ChEBI" id="CHEBI:57925"/>
        <dbReference type="ChEBI" id="CHEBI:90779"/>
        <dbReference type="EC" id="2.5.1.18"/>
    </reaction>
</comment>
<keyword evidence="7" id="KW-1185">Reference proteome</keyword>
<evidence type="ECO:0000256" key="4">
    <source>
        <dbReference type="ARBA" id="ARBA00047960"/>
    </source>
</evidence>
<dbReference type="Gene3D" id="1.20.1050.10">
    <property type="match status" value="1"/>
</dbReference>
<comment type="similarity">
    <text evidence="3">Belongs to the GST superfamily. Sigma family.</text>
</comment>
<gene>
    <name evidence="8" type="primary">LOC108561650</name>
</gene>
<dbReference type="InterPro" id="IPR050213">
    <property type="entry name" value="GST_superfamily"/>
</dbReference>
<evidence type="ECO:0000313" key="8">
    <source>
        <dbReference type="RefSeq" id="XP_017775172.1"/>
    </source>
</evidence>
<evidence type="ECO:0000256" key="1">
    <source>
        <dbReference type="ARBA" id="ARBA00012452"/>
    </source>
</evidence>
<evidence type="ECO:0000259" key="6">
    <source>
        <dbReference type="PROSITE" id="PS50405"/>
    </source>
</evidence>
<name>A0ABM1MKS2_NICVS</name>
<evidence type="ECO:0000313" key="7">
    <source>
        <dbReference type="Proteomes" id="UP000695000"/>
    </source>
</evidence>
<evidence type="ECO:0000259" key="5">
    <source>
        <dbReference type="PROSITE" id="PS50404"/>
    </source>
</evidence>
<dbReference type="SUPFAM" id="SSF47616">
    <property type="entry name" value="GST C-terminal domain-like"/>
    <property type="match status" value="1"/>
</dbReference>
<dbReference type="Proteomes" id="UP000695000">
    <property type="component" value="Unplaced"/>
</dbReference>
<dbReference type="EC" id="2.5.1.18" evidence="1"/>
<dbReference type="PROSITE" id="PS50404">
    <property type="entry name" value="GST_NTER"/>
    <property type="match status" value="1"/>
</dbReference>